<dbReference type="InterPro" id="IPR000700">
    <property type="entry name" value="PAS-assoc_C"/>
</dbReference>
<dbReference type="CDD" id="cd00130">
    <property type="entry name" value="PAS"/>
    <property type="match status" value="2"/>
</dbReference>
<dbReference type="InterPro" id="IPR011495">
    <property type="entry name" value="Sig_transdc_His_kin_sub2_dim/P"/>
</dbReference>
<name>A0A085TVX4_9RHOB</name>
<dbReference type="AlphaFoldDB" id="A0A085TVX4"/>
<evidence type="ECO:0000256" key="10">
    <source>
        <dbReference type="ARBA" id="ARBA00022840"/>
    </source>
</evidence>
<dbReference type="InterPro" id="IPR000014">
    <property type="entry name" value="PAS"/>
</dbReference>
<dbReference type="InterPro" id="IPR011102">
    <property type="entry name" value="Sig_transdc_His_kinase_HWE"/>
</dbReference>
<evidence type="ECO:0000259" key="13">
    <source>
        <dbReference type="PROSITE" id="PS50113"/>
    </source>
</evidence>
<evidence type="ECO:0000259" key="12">
    <source>
        <dbReference type="PROSITE" id="PS50112"/>
    </source>
</evidence>
<dbReference type="InterPro" id="IPR035965">
    <property type="entry name" value="PAS-like_dom_sf"/>
</dbReference>
<dbReference type="PROSITE" id="PS50113">
    <property type="entry name" value="PAC"/>
    <property type="match status" value="1"/>
</dbReference>
<evidence type="ECO:0000313" key="15">
    <source>
        <dbReference type="Proteomes" id="UP000028607"/>
    </source>
</evidence>
<dbReference type="Gene3D" id="3.30.565.10">
    <property type="entry name" value="Histidine kinase-like ATPase, C-terminal domain"/>
    <property type="match status" value="1"/>
</dbReference>
<keyword evidence="11" id="KW-0843">Virulence</keyword>
<dbReference type="Pfam" id="PF08447">
    <property type="entry name" value="PAS_3"/>
    <property type="match status" value="1"/>
</dbReference>
<dbReference type="Pfam" id="PF13581">
    <property type="entry name" value="HATPase_c_2"/>
    <property type="match status" value="1"/>
</dbReference>
<dbReference type="GO" id="GO:0005524">
    <property type="term" value="F:ATP binding"/>
    <property type="evidence" value="ECO:0007669"/>
    <property type="project" value="UniProtKB-KW"/>
</dbReference>
<evidence type="ECO:0000256" key="2">
    <source>
        <dbReference type="ARBA" id="ARBA00012438"/>
    </source>
</evidence>
<evidence type="ECO:0000256" key="8">
    <source>
        <dbReference type="ARBA" id="ARBA00022741"/>
    </source>
</evidence>
<evidence type="ECO:0000256" key="6">
    <source>
        <dbReference type="ARBA" id="ARBA00022679"/>
    </source>
</evidence>
<dbReference type="InterPro" id="IPR013656">
    <property type="entry name" value="PAS_4"/>
</dbReference>
<reference evidence="14 15" key="2">
    <citation type="journal article" date="2015" name="Antonie Van Leeuwenhoek">
        <title>Thioclava indica sp. nov., isolated from surface seawater of the Indian Ocean.</title>
        <authorList>
            <person name="Liu Y."/>
            <person name="Lai Q."/>
            <person name="Du J."/>
            <person name="Xu H."/>
            <person name="Jiang L."/>
            <person name="Shao Z."/>
        </authorList>
    </citation>
    <scope>NUCLEOTIDE SEQUENCE [LARGE SCALE GENOMIC DNA]</scope>
    <source>
        <strain evidence="14 15">13D2W-2</strain>
    </source>
</reference>
<dbReference type="Pfam" id="PF07568">
    <property type="entry name" value="HisKA_2"/>
    <property type="match status" value="1"/>
</dbReference>
<dbReference type="GO" id="GO:0004673">
    <property type="term" value="F:protein histidine kinase activity"/>
    <property type="evidence" value="ECO:0007669"/>
    <property type="project" value="UniProtKB-EC"/>
</dbReference>
<dbReference type="NCBIfam" id="TIGR00229">
    <property type="entry name" value="sensory_box"/>
    <property type="match status" value="2"/>
</dbReference>
<proteinExistence type="predicted"/>
<evidence type="ECO:0000256" key="3">
    <source>
        <dbReference type="ARBA" id="ARBA00022553"/>
    </source>
</evidence>
<evidence type="ECO:0000256" key="4">
    <source>
        <dbReference type="ARBA" id="ARBA00022630"/>
    </source>
</evidence>
<keyword evidence="15" id="KW-1185">Reference proteome</keyword>
<gene>
    <name evidence="14" type="ORF">DW2_09909</name>
</gene>
<dbReference type="EMBL" id="AQRC01000007">
    <property type="protein sequence ID" value="KFE34871.1"/>
    <property type="molecule type" value="Genomic_DNA"/>
</dbReference>
<organism evidence="14 15">
    <name type="scientific">Thioclava atlantica</name>
    <dbReference type="NCBI Taxonomy" id="1317124"/>
    <lineage>
        <taxon>Bacteria</taxon>
        <taxon>Pseudomonadati</taxon>
        <taxon>Pseudomonadota</taxon>
        <taxon>Alphaproteobacteria</taxon>
        <taxon>Rhodobacterales</taxon>
        <taxon>Paracoccaceae</taxon>
        <taxon>Thioclava</taxon>
    </lineage>
</organism>
<dbReference type="InterPro" id="IPR013655">
    <property type="entry name" value="PAS_fold_3"/>
</dbReference>
<sequence length="483" mass="53587">MTETSEELRTEFLRDAVFEAAPHGYLILDPQFNIIDVNQEYLNLTRNRREDLVGVPLFDAFPDNPEDPTADGVRNLRASLETARSTGRPHAMAVQKYDIQLRDGRGGFEEHYWKPLNTPVLRDGEVVALIHHVRDVTEEVTLRRDQAIRLRSAQRVNDLAFWEYDPKTETIYMSRAFSTLLGLPEREGTLPAPEFFARVHPDDRADVRATLEREIDAPDHTSVSFTHRLVLEDGTTRWLAAHGELVRDHRDALPRFLVVSLDVSISKEREEKLTETLEHRDRLLAQMEALLGEVNHRIKNSLQLVASILNTDARRAGEGEVRARLEGAARRVYAVTSVHEMLYRSNALSTVAFGNYLQQLCDHLAEGDAGSAGVEVRSNPVAVDLPADKAIPLALIVNELATNAIKHGLAGRSDGVIEVVTTLEDGDLVLNVADNGTGKAEDTEQGLGTRIIDGLVGQLGASMSTGDAAPGYRVTLRVPIQID</sequence>
<dbReference type="Proteomes" id="UP000028607">
    <property type="component" value="Unassembled WGS sequence"/>
</dbReference>
<evidence type="ECO:0000256" key="11">
    <source>
        <dbReference type="ARBA" id="ARBA00023026"/>
    </source>
</evidence>
<dbReference type="InterPro" id="IPR003594">
    <property type="entry name" value="HATPase_dom"/>
</dbReference>
<dbReference type="STRING" id="1317124.DW2_09909"/>
<dbReference type="SMART" id="SM00091">
    <property type="entry name" value="PAS"/>
    <property type="match status" value="2"/>
</dbReference>
<comment type="caution">
    <text evidence="14">The sequence shown here is derived from an EMBL/GenBank/DDBJ whole genome shotgun (WGS) entry which is preliminary data.</text>
</comment>
<feature type="domain" description="PAS" evidence="12">
    <location>
        <begin position="165"/>
        <end position="218"/>
    </location>
</feature>
<keyword evidence="6" id="KW-0808">Transferase</keyword>
<evidence type="ECO:0000256" key="7">
    <source>
        <dbReference type="ARBA" id="ARBA00022737"/>
    </source>
</evidence>
<reference evidence="15" key="1">
    <citation type="submission" date="2013-04" db="EMBL/GenBank/DDBJ databases">
        <title>Thioclava sp. 13D2W-2 Genome Sequencing.</title>
        <authorList>
            <person name="Lai Q."/>
            <person name="Li G."/>
            <person name="Shao Z."/>
        </authorList>
    </citation>
    <scope>NUCLEOTIDE SEQUENCE [LARGE SCALE GENOMIC DNA]</scope>
    <source>
        <strain evidence="15">13D2W-2</strain>
    </source>
</reference>
<dbReference type="PATRIC" id="fig|1317124.6.peg.2007"/>
<dbReference type="eggNOG" id="COG3920">
    <property type="taxonomic scope" value="Bacteria"/>
</dbReference>
<dbReference type="Gene3D" id="3.30.450.20">
    <property type="entry name" value="PAS domain"/>
    <property type="match status" value="2"/>
</dbReference>
<dbReference type="PANTHER" id="PTHR41523">
    <property type="entry name" value="TWO-COMPONENT SYSTEM SENSOR PROTEIN"/>
    <property type="match status" value="1"/>
</dbReference>
<dbReference type="PANTHER" id="PTHR41523:SF8">
    <property type="entry name" value="ETHYLENE RESPONSE SENSOR PROTEIN"/>
    <property type="match status" value="1"/>
</dbReference>
<keyword evidence="4" id="KW-0285">Flavoprotein</keyword>
<dbReference type="SUPFAM" id="SSF55785">
    <property type="entry name" value="PYP-like sensor domain (PAS domain)"/>
    <property type="match status" value="2"/>
</dbReference>
<keyword evidence="3" id="KW-0597">Phosphoprotein</keyword>
<dbReference type="SUPFAM" id="SSF55874">
    <property type="entry name" value="ATPase domain of HSP90 chaperone/DNA topoisomerase II/histidine kinase"/>
    <property type="match status" value="1"/>
</dbReference>
<evidence type="ECO:0000256" key="1">
    <source>
        <dbReference type="ARBA" id="ARBA00000085"/>
    </source>
</evidence>
<keyword evidence="10" id="KW-0067">ATP-binding</keyword>
<dbReference type="EC" id="2.7.13.3" evidence="2"/>
<evidence type="ECO:0000256" key="5">
    <source>
        <dbReference type="ARBA" id="ARBA00022643"/>
    </source>
</evidence>
<keyword evidence="9 14" id="KW-0418">Kinase</keyword>
<dbReference type="InterPro" id="IPR036890">
    <property type="entry name" value="HATPase_C_sf"/>
</dbReference>
<keyword evidence="7" id="KW-0677">Repeat</keyword>
<dbReference type="PROSITE" id="PS50112">
    <property type="entry name" value="PAS"/>
    <property type="match status" value="1"/>
</dbReference>
<evidence type="ECO:0000313" key="14">
    <source>
        <dbReference type="EMBL" id="KFE34871.1"/>
    </source>
</evidence>
<feature type="domain" description="PAC" evidence="13">
    <location>
        <begin position="223"/>
        <end position="275"/>
    </location>
</feature>
<keyword evidence="8" id="KW-0547">Nucleotide-binding</keyword>
<dbReference type="eggNOG" id="COG3829">
    <property type="taxonomic scope" value="Bacteria"/>
</dbReference>
<keyword evidence="5" id="KW-0288">FMN</keyword>
<evidence type="ECO:0000256" key="9">
    <source>
        <dbReference type="ARBA" id="ARBA00022777"/>
    </source>
</evidence>
<protein>
    <recommendedName>
        <fullName evidence="2">histidine kinase</fullName>
        <ecNumber evidence="2">2.7.13.3</ecNumber>
    </recommendedName>
</protein>
<dbReference type="SMART" id="SM00387">
    <property type="entry name" value="HATPase_c"/>
    <property type="match status" value="1"/>
</dbReference>
<comment type="catalytic activity">
    <reaction evidence="1">
        <text>ATP + protein L-histidine = ADP + protein N-phospho-L-histidine.</text>
        <dbReference type="EC" id="2.7.13.3"/>
    </reaction>
</comment>
<dbReference type="Pfam" id="PF08448">
    <property type="entry name" value="PAS_4"/>
    <property type="match status" value="1"/>
</dbReference>
<accession>A0A085TVX4</accession>
<dbReference type="SMART" id="SM00911">
    <property type="entry name" value="HWE_HK"/>
    <property type="match status" value="1"/>
</dbReference>